<dbReference type="EMBL" id="MTYH01000009">
    <property type="protein sequence ID" value="PNP48377.1"/>
    <property type="molecule type" value="Genomic_DNA"/>
</dbReference>
<comment type="caution">
    <text evidence="3">The sequence shown here is derived from an EMBL/GenBank/DDBJ whole genome shotgun (WGS) entry which is preliminary data.</text>
</comment>
<sequence>MPIAGEPLADDPHSDPTRKLRWSYADPPDIPLPEEDPGQPFCPRHATTVAQLKRASFGPFPTNTDLTTPHRDWHFGNLDYILSRKSWCRVCGLIAEVVEQDPSNSMLERKDTEIIACWIWDGVLNDSDDKVATLRLRIAPEVIGWEDLFEPFDLVPLANHLDKSDNLFLGRKISSGHFNLEVIKAWVQSCEQWHGSECIDTAPWKTSDFGVPFIRMISLDEYRLIETACPPSYAALSYVWGPATVFKTIRDNIDMLMQPGGLPVPSFPKSIRDAMVLAKELGFRYIWVDSLCIVQDSVEDKVQQLRMMDRIYSRASLTIVAAAGSHADAGIPGLQPESRSRKQHTAQISDDLTLVALHPDTYRSAAATTWNTRGWTYQERLLSKRCLFSFPDGSVSFQCLMAVWGEDYYAETPHLKRCAPMMDVSLNRSWMAPGAVKERGIPTVHIANTSYLREYCRLVEEYTGRDMSYASDRLLGISGVLDVLQREFGLSFVHGLPETIIYLALLWQPRNKIKRVPKDPKTSLPLFPSWSWTGWTGPVGYEDWNAFNDMPGIEDRAERVKPFAKLALIGPKELEYFSQKAANSLSPDWSKVSTMEDGACYIMGTDTHRYHPVPFVSSLNKAGKSNMMLPPLGLSLRTRIARFRLTTLMLSSTFNQDDYPIERRGRFGLSLPSPNTGDRPWLGTILLPVQYHAKMAQDHEFIILSESYGFNHQEMAPAVAKKMNPFEVYDVMMIRRIQGEELAHYRLQLTAQVTETLSSQLMYDSLDGKSVVERIGAGRMVKSAWDSDDNWENFIIV</sequence>
<feature type="domain" description="Heterokaryon incompatibility" evidence="2">
    <location>
        <begin position="233"/>
        <end position="379"/>
    </location>
</feature>
<evidence type="ECO:0000313" key="3">
    <source>
        <dbReference type="EMBL" id="PNP48377.1"/>
    </source>
</evidence>
<gene>
    <name evidence="3" type="ORF">TGAMA5MH_00661</name>
</gene>
<dbReference type="InterPro" id="IPR010730">
    <property type="entry name" value="HET"/>
</dbReference>
<name>A0A2K0TS78_9HYPO</name>
<dbReference type="Pfam" id="PF06985">
    <property type="entry name" value="HET"/>
    <property type="match status" value="1"/>
</dbReference>
<dbReference type="OrthoDB" id="2958217at2759"/>
<dbReference type="PANTHER" id="PTHR33112:SF12">
    <property type="entry name" value="HETEROKARYON INCOMPATIBILITY DOMAIN-CONTAINING PROTEIN"/>
    <property type="match status" value="1"/>
</dbReference>
<feature type="region of interest" description="Disordered" evidence="1">
    <location>
        <begin position="1"/>
        <end position="37"/>
    </location>
</feature>
<reference evidence="3 4" key="1">
    <citation type="submission" date="2017-02" db="EMBL/GenBank/DDBJ databases">
        <title>Genomes of Trichoderma spp. with biocontrol activity.</title>
        <authorList>
            <person name="Gardiner D."/>
            <person name="Kazan K."/>
            <person name="Vos C."/>
            <person name="Harvey P."/>
        </authorList>
    </citation>
    <scope>NUCLEOTIDE SEQUENCE [LARGE SCALE GENOMIC DNA]</scope>
    <source>
        <strain evidence="3 4">A5MH</strain>
    </source>
</reference>
<dbReference type="Proteomes" id="UP000236546">
    <property type="component" value="Unassembled WGS sequence"/>
</dbReference>
<evidence type="ECO:0000256" key="1">
    <source>
        <dbReference type="SAM" id="MobiDB-lite"/>
    </source>
</evidence>
<organism evidence="3 4">
    <name type="scientific">Trichoderma gamsii</name>
    <dbReference type="NCBI Taxonomy" id="398673"/>
    <lineage>
        <taxon>Eukaryota</taxon>
        <taxon>Fungi</taxon>
        <taxon>Dikarya</taxon>
        <taxon>Ascomycota</taxon>
        <taxon>Pezizomycotina</taxon>
        <taxon>Sordariomycetes</taxon>
        <taxon>Hypocreomycetidae</taxon>
        <taxon>Hypocreales</taxon>
        <taxon>Hypocreaceae</taxon>
        <taxon>Trichoderma</taxon>
    </lineage>
</organism>
<protein>
    <recommendedName>
        <fullName evidence="2">Heterokaryon incompatibility domain-containing protein</fullName>
    </recommendedName>
</protein>
<dbReference type="PANTHER" id="PTHR33112">
    <property type="entry name" value="DOMAIN PROTEIN, PUTATIVE-RELATED"/>
    <property type="match status" value="1"/>
</dbReference>
<evidence type="ECO:0000313" key="4">
    <source>
        <dbReference type="Proteomes" id="UP000236546"/>
    </source>
</evidence>
<dbReference type="AlphaFoldDB" id="A0A2K0TS78"/>
<accession>A0A2K0TS78</accession>
<evidence type="ECO:0000259" key="2">
    <source>
        <dbReference type="Pfam" id="PF06985"/>
    </source>
</evidence>
<proteinExistence type="predicted"/>